<dbReference type="InterPro" id="IPR002933">
    <property type="entry name" value="Peptidase_M20"/>
</dbReference>
<accession>A0ABS9AKM7</accession>
<dbReference type="NCBIfam" id="TIGR01893">
    <property type="entry name" value="aa-his-dipept"/>
    <property type="match status" value="1"/>
</dbReference>
<reference evidence="3 4" key="1">
    <citation type="journal article" date="2021" name="Front. Microbiol.">
        <title>Aerobic Denitrification and Heterotrophic Sulfur Oxidation in the Genus Halomonas Revealed by Six Novel Species Characterizations and Genome-Based Analysis.</title>
        <authorList>
            <person name="Wang L."/>
            <person name="Shao Z."/>
        </authorList>
    </citation>
    <scope>NUCLEOTIDE SEQUENCE [LARGE SCALE GENOMIC DNA]</scope>
    <source>
        <strain evidence="3 4">MCCC 1A11036</strain>
    </source>
</reference>
<dbReference type="EMBL" id="JABFTT010000020">
    <property type="protein sequence ID" value="MCE8022355.1"/>
    <property type="molecule type" value="Genomic_DNA"/>
</dbReference>
<dbReference type="CDD" id="cd03890">
    <property type="entry name" value="M20_pepD"/>
    <property type="match status" value="1"/>
</dbReference>
<protein>
    <submittedName>
        <fullName evidence="3">Aminoacyl-histidine dipeptidase</fullName>
    </submittedName>
</protein>
<dbReference type="PANTHER" id="PTHR43501">
    <property type="entry name" value="CYTOSOL NON-SPECIFIC DIPEPTIDASE"/>
    <property type="match status" value="1"/>
</dbReference>
<keyword evidence="4" id="KW-1185">Reference proteome</keyword>
<dbReference type="PIRSF" id="PIRSF016599">
    <property type="entry name" value="Xaa-His_dipept"/>
    <property type="match status" value="1"/>
</dbReference>
<dbReference type="Gene3D" id="3.40.630.10">
    <property type="entry name" value="Zn peptidases"/>
    <property type="match status" value="2"/>
</dbReference>
<evidence type="ECO:0000259" key="2">
    <source>
        <dbReference type="Pfam" id="PF07687"/>
    </source>
</evidence>
<dbReference type="PANTHER" id="PTHR43501:SF1">
    <property type="entry name" value="CYTOSOL NON-SPECIFIC DIPEPTIDASE"/>
    <property type="match status" value="1"/>
</dbReference>
<dbReference type="Proteomes" id="UP001320122">
    <property type="component" value="Unassembled WGS sequence"/>
</dbReference>
<keyword evidence="1" id="KW-0378">Hydrolase</keyword>
<name>A0ABS9AKM7_9GAMM</name>
<organism evidence="3 4">
    <name type="scientific">Billgrantia zhangzhouensis</name>
    <dbReference type="NCBI Taxonomy" id="2733481"/>
    <lineage>
        <taxon>Bacteria</taxon>
        <taxon>Pseudomonadati</taxon>
        <taxon>Pseudomonadota</taxon>
        <taxon>Gammaproteobacteria</taxon>
        <taxon>Oceanospirillales</taxon>
        <taxon>Halomonadaceae</taxon>
        <taxon>Billgrantia</taxon>
    </lineage>
</organism>
<sequence length="486" mass="52419">MNEHLEQLAPQPLWRHFRTLCNTPRPSGHEAELVAILQHWAERHGFAHDRDDYGNLRIRKPASPGKEGAPGVILQGHLDMVAQANADHPHDFTRDPIETYVEDSWLRARHTTLGADNGLGVAAALAILEDDGLVHGPLEALFTLEEESSMGGALQLAENWLAGDVLLNLDSEDRGEVFIGCAGGADIVVEAQLPTADVGPDEVGMQLALTGLVGGHSGIDVHRGRGNANRLLVRVLRALESYDIRLVDYRGGTLRNAIPREAFATLVLPAEEVAAAKSCVAALEQVLRAELAGVDEGLALALAPLETAPVQALNAHASRMLLAALNVAPYGVERMSSDVPGVVETSNNLGVVRLAEGRFHLCALVRSLRDSAVEDMADRFRGLFELIGARTRVENAYPGWTPAPHSALLARFRRLHSRHLGSEPAVKVIHAGLECGILAGKYPDLEMISFGPSIRGAHSPDERVELSSVEEFWTLLRALIEDLAGA</sequence>
<dbReference type="InterPro" id="IPR011650">
    <property type="entry name" value="Peptidase_M20_dimer"/>
</dbReference>
<evidence type="ECO:0000313" key="4">
    <source>
        <dbReference type="Proteomes" id="UP001320122"/>
    </source>
</evidence>
<evidence type="ECO:0000313" key="3">
    <source>
        <dbReference type="EMBL" id="MCE8022355.1"/>
    </source>
</evidence>
<proteinExistence type="predicted"/>
<dbReference type="SUPFAM" id="SSF53187">
    <property type="entry name" value="Zn-dependent exopeptidases"/>
    <property type="match status" value="1"/>
</dbReference>
<evidence type="ECO:0000256" key="1">
    <source>
        <dbReference type="ARBA" id="ARBA00022801"/>
    </source>
</evidence>
<dbReference type="Pfam" id="PF01546">
    <property type="entry name" value="Peptidase_M20"/>
    <property type="match status" value="1"/>
</dbReference>
<dbReference type="Pfam" id="PF07687">
    <property type="entry name" value="M20_dimer"/>
    <property type="match status" value="1"/>
</dbReference>
<dbReference type="InterPro" id="IPR001160">
    <property type="entry name" value="Peptidase_M20C"/>
</dbReference>
<gene>
    <name evidence="3" type="ORF">HOP51_19920</name>
</gene>
<dbReference type="RefSeq" id="WP_234275629.1">
    <property type="nucleotide sequence ID" value="NZ_JABFTT010000020.1"/>
</dbReference>
<feature type="domain" description="Peptidase M20 dimerisation" evidence="2">
    <location>
        <begin position="208"/>
        <end position="292"/>
    </location>
</feature>
<comment type="caution">
    <text evidence="3">The sequence shown here is derived from an EMBL/GenBank/DDBJ whole genome shotgun (WGS) entry which is preliminary data.</text>
</comment>
<dbReference type="PRINTS" id="PR00934">
    <property type="entry name" value="XHISDIPTASE"/>
</dbReference>